<proteinExistence type="predicted"/>
<gene>
    <name evidence="1" type="ORF">LTRI10_LOCUS18179</name>
</gene>
<keyword evidence="2" id="KW-1185">Reference proteome</keyword>
<protein>
    <recommendedName>
        <fullName evidence="3">Secreted protein</fullName>
    </recommendedName>
</protein>
<name>A0AAV2DSC2_9ROSI</name>
<organism evidence="1 2">
    <name type="scientific">Linum trigynum</name>
    <dbReference type="NCBI Taxonomy" id="586398"/>
    <lineage>
        <taxon>Eukaryota</taxon>
        <taxon>Viridiplantae</taxon>
        <taxon>Streptophyta</taxon>
        <taxon>Embryophyta</taxon>
        <taxon>Tracheophyta</taxon>
        <taxon>Spermatophyta</taxon>
        <taxon>Magnoliopsida</taxon>
        <taxon>eudicotyledons</taxon>
        <taxon>Gunneridae</taxon>
        <taxon>Pentapetalae</taxon>
        <taxon>rosids</taxon>
        <taxon>fabids</taxon>
        <taxon>Malpighiales</taxon>
        <taxon>Linaceae</taxon>
        <taxon>Linum</taxon>
    </lineage>
</organism>
<evidence type="ECO:0008006" key="3">
    <source>
        <dbReference type="Google" id="ProtNLM"/>
    </source>
</evidence>
<accession>A0AAV2DSC2</accession>
<reference evidence="1 2" key="1">
    <citation type="submission" date="2024-04" db="EMBL/GenBank/DDBJ databases">
        <authorList>
            <person name="Fracassetti M."/>
        </authorList>
    </citation>
    <scope>NUCLEOTIDE SEQUENCE [LARGE SCALE GENOMIC DNA]</scope>
</reference>
<dbReference type="AlphaFoldDB" id="A0AAV2DSC2"/>
<evidence type="ECO:0000313" key="2">
    <source>
        <dbReference type="Proteomes" id="UP001497516"/>
    </source>
</evidence>
<evidence type="ECO:0000313" key="1">
    <source>
        <dbReference type="EMBL" id="CAL1376452.1"/>
    </source>
</evidence>
<dbReference type="EMBL" id="OZ034816">
    <property type="protein sequence ID" value="CAL1376452.1"/>
    <property type="molecule type" value="Genomic_DNA"/>
</dbReference>
<dbReference type="Proteomes" id="UP001497516">
    <property type="component" value="Chromosome 3"/>
</dbReference>
<sequence>MITSRSRLAPSTSAPSSSMSELVLSCIAMMVRIEALRSSFSVSSTMTLSRMCSSCDEKPHASVIIVFVSASVLVDPVSACLFSPALSSTVCGW</sequence>